<evidence type="ECO:0000313" key="8">
    <source>
        <dbReference type="Proteomes" id="UP000015388"/>
    </source>
</evidence>
<evidence type="ECO:0000256" key="4">
    <source>
        <dbReference type="ARBA" id="ARBA00022679"/>
    </source>
</evidence>
<dbReference type="STRING" id="1224163.B841_07450"/>
<protein>
    <submittedName>
        <fullName evidence="7">Lipid A biosynthesis lauroyl acyltransferase</fullName>
    </submittedName>
</protein>
<evidence type="ECO:0000256" key="1">
    <source>
        <dbReference type="ARBA" id="ARBA00004533"/>
    </source>
</evidence>
<dbReference type="PATRIC" id="fig|1224163.3.peg.1497"/>
<gene>
    <name evidence="7" type="ORF">B841_07450</name>
</gene>
<keyword evidence="6 7" id="KW-0012">Acyltransferase</keyword>
<dbReference type="Pfam" id="PF03279">
    <property type="entry name" value="Lip_A_acyltrans"/>
    <property type="match status" value="1"/>
</dbReference>
<keyword evidence="4 7" id="KW-0808">Transferase</keyword>
<keyword evidence="3" id="KW-0997">Cell inner membrane</keyword>
<keyword evidence="2" id="KW-1003">Cell membrane</keyword>
<evidence type="ECO:0000256" key="3">
    <source>
        <dbReference type="ARBA" id="ARBA00022519"/>
    </source>
</evidence>
<keyword evidence="5" id="KW-0472">Membrane</keyword>
<evidence type="ECO:0000313" key="7">
    <source>
        <dbReference type="EMBL" id="AGS34963.1"/>
    </source>
</evidence>
<dbReference type="GO" id="GO:0005886">
    <property type="term" value="C:plasma membrane"/>
    <property type="evidence" value="ECO:0007669"/>
    <property type="project" value="UniProtKB-SubCell"/>
</dbReference>
<dbReference type="GO" id="GO:0016746">
    <property type="term" value="F:acyltransferase activity"/>
    <property type="evidence" value="ECO:0007669"/>
    <property type="project" value="UniProtKB-KW"/>
</dbReference>
<dbReference type="InterPro" id="IPR004960">
    <property type="entry name" value="LipA_acyltrans"/>
</dbReference>
<dbReference type="GO" id="GO:0009247">
    <property type="term" value="P:glycolipid biosynthetic process"/>
    <property type="evidence" value="ECO:0007669"/>
    <property type="project" value="UniProtKB-ARBA"/>
</dbReference>
<dbReference type="PANTHER" id="PTHR30606">
    <property type="entry name" value="LIPID A BIOSYNTHESIS LAUROYL ACYLTRANSFERASE"/>
    <property type="match status" value="1"/>
</dbReference>
<evidence type="ECO:0000256" key="6">
    <source>
        <dbReference type="ARBA" id="ARBA00023315"/>
    </source>
</evidence>
<keyword evidence="8" id="KW-1185">Reference proteome</keyword>
<dbReference type="HOGENOM" id="CLU_049421_3_0_11"/>
<evidence type="ECO:0000256" key="5">
    <source>
        <dbReference type="ARBA" id="ARBA00023136"/>
    </source>
</evidence>
<dbReference type="Proteomes" id="UP000015388">
    <property type="component" value="Chromosome"/>
</dbReference>
<sequence length="318" mass="35591">MEDVTRLLRDRDFAAAGYLAGWSIVRKLPAPVAARLFRFGADRVSDDGKGLEMLRRNLSRVVGPENVTRELVRDAMRSYARYWLEAFRLPTLTDDEKLHARLTEGVVGREAFDASVQSGRGVILTLPHSGNWDMAGTWLVKNYGQFATVAERVKPEVLFNAFVEFRESLGFEVLPLTGGQRPPFDRLREVLEQGGIVCLLGERDLKQTGVEVDFFGEKTTMPAGSAQLALETGAALHVVHSWFYEDDDGPGWGLSASDEVEVTDLPATVQRIADLFAANIAAHPEDWHMLQPQWTVDVDEAKAARRARRQRAERERKG</sequence>
<dbReference type="PANTHER" id="PTHR30606:SF10">
    <property type="entry name" value="PHOSPHATIDYLINOSITOL MANNOSIDE ACYLTRANSFERASE"/>
    <property type="match status" value="1"/>
</dbReference>
<dbReference type="KEGG" id="cmd:B841_07450"/>
<dbReference type="eggNOG" id="COG1560">
    <property type="taxonomic scope" value="Bacteria"/>
</dbReference>
<dbReference type="AlphaFoldDB" id="S5TJS3"/>
<dbReference type="NCBIfam" id="NF005919">
    <property type="entry name" value="PRK07920.1"/>
    <property type="match status" value="1"/>
</dbReference>
<name>S5TJS3_9CORY</name>
<organism evidence="7 8">
    <name type="scientific">Corynebacterium maris DSM 45190</name>
    <dbReference type="NCBI Taxonomy" id="1224163"/>
    <lineage>
        <taxon>Bacteria</taxon>
        <taxon>Bacillati</taxon>
        <taxon>Actinomycetota</taxon>
        <taxon>Actinomycetes</taxon>
        <taxon>Mycobacteriales</taxon>
        <taxon>Corynebacteriaceae</taxon>
        <taxon>Corynebacterium</taxon>
    </lineage>
</organism>
<proteinExistence type="predicted"/>
<dbReference type="CDD" id="cd07984">
    <property type="entry name" value="LPLAT_LABLAT-like"/>
    <property type="match status" value="1"/>
</dbReference>
<accession>S5TJS3</accession>
<evidence type="ECO:0000256" key="2">
    <source>
        <dbReference type="ARBA" id="ARBA00022475"/>
    </source>
</evidence>
<dbReference type="OrthoDB" id="9803456at2"/>
<dbReference type="EMBL" id="CP003924">
    <property type="protein sequence ID" value="AGS34963.1"/>
    <property type="molecule type" value="Genomic_DNA"/>
</dbReference>
<comment type="subcellular location">
    <subcellularLocation>
        <location evidence="1">Cell inner membrane</location>
    </subcellularLocation>
</comment>
<reference evidence="7 8" key="1">
    <citation type="submission" date="2012-11" db="EMBL/GenBank/DDBJ databases">
        <title>The complete genome sequence of Corynebacterium maris Coryn-1 (=DSM 45190).</title>
        <authorList>
            <person name="Schaffert L."/>
            <person name="Albersmeier A."/>
            <person name="Kalinowski J."/>
            <person name="Ruckert C."/>
        </authorList>
    </citation>
    <scope>NUCLEOTIDE SEQUENCE [LARGE SCALE GENOMIC DNA]</scope>
    <source>
        <strain evidence="8">Coryn-1</strain>
    </source>
</reference>
<dbReference type="RefSeq" id="WP_020934896.1">
    <property type="nucleotide sequence ID" value="NC_021915.1"/>
</dbReference>